<feature type="transmembrane region" description="Helical" evidence="1">
    <location>
        <begin position="12"/>
        <end position="32"/>
    </location>
</feature>
<dbReference type="SUPFAM" id="SSF53098">
    <property type="entry name" value="Ribonuclease H-like"/>
    <property type="match status" value="1"/>
</dbReference>
<dbReference type="Pfam" id="PF05699">
    <property type="entry name" value="Dimer_Tnp_hAT"/>
    <property type="match status" value="1"/>
</dbReference>
<accession>A0ABM1LNF3</accession>
<dbReference type="PANTHER" id="PTHR11697:SF230">
    <property type="entry name" value="ZINC FINGER, MYM DOMAIN CONTAINING 1"/>
    <property type="match status" value="1"/>
</dbReference>
<dbReference type="RefSeq" id="XP_016648930.1">
    <property type="nucleotide sequence ID" value="XM_016793444.1"/>
</dbReference>
<reference evidence="4" key="1">
    <citation type="journal article" date="2012" name="Nat. Commun.">
        <title>The genome of Prunus mume.</title>
        <authorList>
            <person name="Zhang Q."/>
            <person name="Chen W."/>
            <person name="Sun L."/>
            <person name="Zhao F."/>
            <person name="Huang B."/>
            <person name="Yang W."/>
            <person name="Tao Y."/>
            <person name="Wang J."/>
            <person name="Yuan Z."/>
            <person name="Fan G."/>
            <person name="Xing Z."/>
            <person name="Han C."/>
            <person name="Pan H."/>
            <person name="Zhong X."/>
            <person name="Shi W."/>
            <person name="Liang X."/>
            <person name="Du D."/>
            <person name="Sun F."/>
            <person name="Xu Z."/>
            <person name="Hao R."/>
            <person name="Lv T."/>
            <person name="Lv Y."/>
            <person name="Zheng Z."/>
            <person name="Sun M."/>
            <person name="Luo L."/>
            <person name="Cai M."/>
            <person name="Gao Y."/>
            <person name="Wang J."/>
            <person name="Yin Y."/>
            <person name="Xu X."/>
            <person name="Cheng T."/>
            <person name="Wang J."/>
        </authorList>
    </citation>
    <scope>NUCLEOTIDE SEQUENCE [LARGE SCALE GENOMIC DNA]</scope>
</reference>
<feature type="domain" description="DUF4371" evidence="3">
    <location>
        <begin position="43"/>
        <end position="141"/>
    </location>
</feature>
<feature type="transmembrane region" description="Helical" evidence="1">
    <location>
        <begin position="507"/>
        <end position="526"/>
    </location>
</feature>
<dbReference type="PANTHER" id="PTHR11697">
    <property type="entry name" value="GENERAL TRANSCRIPTION FACTOR 2-RELATED ZINC FINGER PROTEIN"/>
    <property type="match status" value="1"/>
</dbReference>
<dbReference type="GeneID" id="103328424"/>
<sequence>MVLQNINVRKSIWLIFLQILGYELEFWITILASKIRCTELISKESHQDRSDYRIRLNASIDCIRYLLRHGMAFSGHDESDDSNNKGNFLELWHWYSNRNEEVKKFVLKNAPANLKLTSPDIQKDIVNAAAIETLNKIIEDIVVGVEHVNNTTALSLKKAIDNFFSRNKLSISRLRGQGYDGASNMRGELNSLKTHILKENESAYYVHCFAHQLQLALVSLATNHIKIDDLSTLASNLVNVVRGSSKRCDFLWEKQASKVIEALDNGEISSGSGLNQEITVKRVGETRWSSHYGTLISIINLFPSIIELLEELKVNALKIDQKHELSQALQMRDRDIVNAMNLVTLSKQQLQKMTDSGWDSLRNQIVVFCEKYDIDVPNMDDIYLPSGRSRCKAPKLTNLHYYQVDIFYDVIDMQLQELNSHFTKTNTELLLCMACLSPFDSFSAFNKQKLIRLAQFYPKDFSENDILALEDELETYIFDMKSSSVFSGLKGISDLGEKLVETKKDRVYPLVYLLVTLALILPVAIASMERAFSAMNILKSDLRNRMGDIWMNDNLIIYIKEDTFDIIDNEVIMKRFQEMKTCRGRL</sequence>
<organism evidence="4 5">
    <name type="scientific">Prunus mume</name>
    <name type="common">Japanese apricot</name>
    <name type="synonym">Armeniaca mume</name>
    <dbReference type="NCBI Taxonomy" id="102107"/>
    <lineage>
        <taxon>Eukaryota</taxon>
        <taxon>Viridiplantae</taxon>
        <taxon>Streptophyta</taxon>
        <taxon>Embryophyta</taxon>
        <taxon>Tracheophyta</taxon>
        <taxon>Spermatophyta</taxon>
        <taxon>Magnoliopsida</taxon>
        <taxon>eudicotyledons</taxon>
        <taxon>Gunneridae</taxon>
        <taxon>Pentapetalae</taxon>
        <taxon>rosids</taxon>
        <taxon>fabids</taxon>
        <taxon>Rosales</taxon>
        <taxon>Rosaceae</taxon>
        <taxon>Amygdaloideae</taxon>
        <taxon>Amygdaleae</taxon>
        <taxon>Prunus</taxon>
    </lineage>
</organism>
<dbReference type="InterPro" id="IPR008906">
    <property type="entry name" value="HATC_C_dom"/>
</dbReference>
<evidence type="ECO:0000259" key="3">
    <source>
        <dbReference type="Pfam" id="PF14291"/>
    </source>
</evidence>
<dbReference type="InterPro" id="IPR012337">
    <property type="entry name" value="RNaseH-like_sf"/>
</dbReference>
<dbReference type="Pfam" id="PF14291">
    <property type="entry name" value="DUF4371"/>
    <property type="match status" value="1"/>
</dbReference>
<evidence type="ECO:0000259" key="2">
    <source>
        <dbReference type="Pfam" id="PF05699"/>
    </source>
</evidence>
<evidence type="ECO:0000313" key="4">
    <source>
        <dbReference type="Proteomes" id="UP000694861"/>
    </source>
</evidence>
<dbReference type="InterPro" id="IPR025398">
    <property type="entry name" value="DUF4371"/>
</dbReference>
<keyword evidence="1" id="KW-0472">Membrane</keyword>
<reference evidence="5" key="2">
    <citation type="submission" date="2025-08" db="UniProtKB">
        <authorList>
            <consortium name="RefSeq"/>
        </authorList>
    </citation>
    <scope>IDENTIFICATION</scope>
</reference>
<keyword evidence="1" id="KW-0812">Transmembrane</keyword>
<dbReference type="InterPro" id="IPR055298">
    <property type="entry name" value="AtLOH3-like"/>
</dbReference>
<feature type="domain" description="HAT C-terminal dimerisation" evidence="2">
    <location>
        <begin position="503"/>
        <end position="561"/>
    </location>
</feature>
<dbReference type="Proteomes" id="UP000694861">
    <property type="component" value="Linkage group LG4"/>
</dbReference>
<gene>
    <name evidence="5" type="primary">LOC103328424</name>
</gene>
<protein>
    <submittedName>
        <fullName evidence="5">Zinc finger MYM-type protein 1-like</fullName>
    </submittedName>
</protein>
<name>A0ABM1LNF3_PRUMU</name>
<keyword evidence="4" id="KW-1185">Reference proteome</keyword>
<proteinExistence type="predicted"/>
<evidence type="ECO:0000256" key="1">
    <source>
        <dbReference type="SAM" id="Phobius"/>
    </source>
</evidence>
<keyword evidence="1" id="KW-1133">Transmembrane helix</keyword>
<evidence type="ECO:0000313" key="5">
    <source>
        <dbReference type="RefSeq" id="XP_016648930.1"/>
    </source>
</evidence>